<protein>
    <submittedName>
        <fullName evidence="2">Uncharacterized protein</fullName>
    </submittedName>
</protein>
<sequence length="127" mass="14787">MQAFLNFIKYLIPFSLVLFLSQYLIVTTAFGGLTFFYSIWSIYLFHIGITLLSYFFLLLVHTTLPEKTGFSFMAISLLKMLAAVVFLIPLLQSEITSKIGDVALFFVPYFFYLFFETFFAIRLINKH</sequence>
<dbReference type="AlphaFoldDB" id="A0A1B9E5M9"/>
<name>A0A1B9E5M9_9FLAO</name>
<gene>
    <name evidence="2" type="ORF">LPBF_04310</name>
</gene>
<accession>A0A1B9E5M9</accession>
<feature type="transmembrane region" description="Helical" evidence="1">
    <location>
        <begin position="103"/>
        <end position="124"/>
    </location>
</feature>
<evidence type="ECO:0000256" key="1">
    <source>
        <dbReference type="SAM" id="Phobius"/>
    </source>
</evidence>
<dbReference type="RefSeq" id="WP_066332923.1">
    <property type="nucleotide sequence ID" value="NZ_CP017688.1"/>
</dbReference>
<keyword evidence="1" id="KW-1133">Transmembrane helix</keyword>
<feature type="transmembrane region" description="Helical" evidence="1">
    <location>
        <begin position="37"/>
        <end position="60"/>
    </location>
</feature>
<feature type="transmembrane region" description="Helical" evidence="1">
    <location>
        <begin position="7"/>
        <end position="25"/>
    </location>
</feature>
<dbReference type="EMBL" id="LVEP01000017">
    <property type="protein sequence ID" value="OCB77229.1"/>
    <property type="molecule type" value="Genomic_DNA"/>
</dbReference>
<keyword evidence="3" id="KW-1185">Reference proteome</keyword>
<dbReference type="Proteomes" id="UP000093510">
    <property type="component" value="Unassembled WGS sequence"/>
</dbReference>
<dbReference type="OrthoDB" id="1448441at2"/>
<keyword evidence="1" id="KW-0812">Transmembrane</keyword>
<dbReference type="STRING" id="1763534.GCA_001831475_00702"/>
<evidence type="ECO:0000313" key="2">
    <source>
        <dbReference type="EMBL" id="OCB77229.1"/>
    </source>
</evidence>
<feature type="transmembrane region" description="Helical" evidence="1">
    <location>
        <begin position="72"/>
        <end position="91"/>
    </location>
</feature>
<keyword evidence="1" id="KW-0472">Membrane</keyword>
<organism evidence="2 3">
    <name type="scientific">Flavobacterium crassostreae</name>
    <dbReference type="NCBI Taxonomy" id="1763534"/>
    <lineage>
        <taxon>Bacteria</taxon>
        <taxon>Pseudomonadati</taxon>
        <taxon>Bacteroidota</taxon>
        <taxon>Flavobacteriia</taxon>
        <taxon>Flavobacteriales</taxon>
        <taxon>Flavobacteriaceae</taxon>
        <taxon>Flavobacterium</taxon>
    </lineage>
</organism>
<comment type="caution">
    <text evidence="2">The sequence shown here is derived from an EMBL/GenBank/DDBJ whole genome shotgun (WGS) entry which is preliminary data.</text>
</comment>
<evidence type="ECO:0000313" key="3">
    <source>
        <dbReference type="Proteomes" id="UP000093510"/>
    </source>
</evidence>
<reference evidence="2 3" key="1">
    <citation type="submission" date="2016-03" db="EMBL/GenBank/DDBJ databases">
        <authorList>
            <person name="Ploux O."/>
        </authorList>
    </citation>
    <scope>NUCLEOTIDE SEQUENCE [LARGE SCALE GENOMIC DNA]</scope>
    <source>
        <strain evidence="2 3">LPB0076</strain>
    </source>
</reference>
<proteinExistence type="predicted"/>